<dbReference type="PROSITE" id="PS00409">
    <property type="entry name" value="PROKAR_NTER_METHYL"/>
    <property type="match status" value="1"/>
</dbReference>
<comment type="caution">
    <text evidence="2">The sequence shown here is derived from an EMBL/GenBank/DDBJ whole genome shotgun (WGS) entry which is preliminary data.</text>
</comment>
<feature type="transmembrane region" description="Helical" evidence="1">
    <location>
        <begin position="12"/>
        <end position="33"/>
    </location>
</feature>
<evidence type="ECO:0000313" key="2">
    <source>
        <dbReference type="EMBL" id="PWJ13634.1"/>
    </source>
</evidence>
<proteinExistence type="predicted"/>
<dbReference type="RefSeq" id="WP_109726229.1">
    <property type="nucleotide sequence ID" value="NZ_QGDI01000004.1"/>
</dbReference>
<evidence type="ECO:0000256" key="1">
    <source>
        <dbReference type="SAM" id="Phobius"/>
    </source>
</evidence>
<dbReference type="EMBL" id="QGDI01000004">
    <property type="protein sequence ID" value="PWJ13634.1"/>
    <property type="molecule type" value="Genomic_DNA"/>
</dbReference>
<accession>A0A315Y109</accession>
<keyword evidence="1" id="KW-0472">Membrane</keyword>
<dbReference type="InterPro" id="IPR012902">
    <property type="entry name" value="N_methyl_site"/>
</dbReference>
<dbReference type="NCBIfam" id="TIGR02532">
    <property type="entry name" value="IV_pilin_GFxxxE"/>
    <property type="match status" value="1"/>
</dbReference>
<name>A0A315Y109_RUMFL</name>
<keyword evidence="1" id="KW-1133">Transmembrane helix</keyword>
<organism evidence="2 3">
    <name type="scientific">Ruminococcus flavefaciens</name>
    <dbReference type="NCBI Taxonomy" id="1265"/>
    <lineage>
        <taxon>Bacteria</taxon>
        <taxon>Bacillati</taxon>
        <taxon>Bacillota</taxon>
        <taxon>Clostridia</taxon>
        <taxon>Eubacteriales</taxon>
        <taxon>Oscillospiraceae</taxon>
        <taxon>Ruminococcus</taxon>
    </lineage>
</organism>
<dbReference type="Pfam" id="PF07963">
    <property type="entry name" value="N_methyl"/>
    <property type="match status" value="1"/>
</dbReference>
<protein>
    <submittedName>
        <fullName evidence="2">Prepilin-type N-terminal cleavage/methylation domain-containing protein</fullName>
    </submittedName>
</protein>
<dbReference type="OrthoDB" id="1822296at2"/>
<evidence type="ECO:0000313" key="3">
    <source>
        <dbReference type="Proteomes" id="UP000245720"/>
    </source>
</evidence>
<gene>
    <name evidence="2" type="ORF">IE37_01442</name>
</gene>
<dbReference type="AlphaFoldDB" id="A0A315Y109"/>
<dbReference type="Proteomes" id="UP000245720">
    <property type="component" value="Unassembled WGS sequence"/>
</dbReference>
<reference evidence="2 3" key="1">
    <citation type="submission" date="2018-05" db="EMBL/GenBank/DDBJ databases">
        <title>The Hungate 1000. A catalogue of reference genomes from the rumen microbiome.</title>
        <authorList>
            <person name="Kelly W."/>
        </authorList>
    </citation>
    <scope>NUCLEOTIDE SEQUENCE [LARGE SCALE GENOMIC DNA]</scope>
    <source>
        <strain evidence="2 3">SAb67</strain>
    </source>
</reference>
<sequence>MKKSKKKLKGMTLIEMIISIAIFAIMGGLLVLVGTHIDNTTKATNKLKNKIVEESPYAANHVKTLKTDPTLGNIDLTDTAISITVIQDEASGNYYVQIPDPNDPSKKIIDTRSYGQGSGDRVDMTAKKYTTEDVVTDGMTAQEKQDFRKGANGGLNLDFIEIDP</sequence>
<keyword evidence="1" id="KW-0812">Transmembrane</keyword>